<evidence type="ECO:0000256" key="2">
    <source>
        <dbReference type="ARBA" id="ARBA00022512"/>
    </source>
</evidence>
<dbReference type="InterPro" id="IPR054508">
    <property type="entry name" value="PIR1-like_C"/>
</dbReference>
<evidence type="ECO:0000256" key="4">
    <source>
        <dbReference type="ARBA" id="ARBA00022729"/>
    </source>
</evidence>
<dbReference type="Pfam" id="PF22799">
    <property type="entry name" value="PIR1-like_C"/>
    <property type="match status" value="1"/>
</dbReference>
<reference evidence="9 10" key="1">
    <citation type="journal article" date="2024" name="Commun. Biol.">
        <title>Comparative genomic analysis of thermophilic fungi reveals convergent evolutionary adaptations and gene losses.</title>
        <authorList>
            <person name="Steindorff A.S."/>
            <person name="Aguilar-Pontes M.V."/>
            <person name="Robinson A.J."/>
            <person name="Andreopoulos B."/>
            <person name="LaButti K."/>
            <person name="Kuo A."/>
            <person name="Mondo S."/>
            <person name="Riley R."/>
            <person name="Otillar R."/>
            <person name="Haridas S."/>
            <person name="Lipzen A."/>
            <person name="Grimwood J."/>
            <person name="Schmutz J."/>
            <person name="Clum A."/>
            <person name="Reid I.D."/>
            <person name="Moisan M.C."/>
            <person name="Butler G."/>
            <person name="Nguyen T.T.M."/>
            <person name="Dewar K."/>
            <person name="Conant G."/>
            <person name="Drula E."/>
            <person name="Henrissat B."/>
            <person name="Hansel C."/>
            <person name="Singer S."/>
            <person name="Hutchinson M.I."/>
            <person name="de Vries R.P."/>
            <person name="Natvig D.O."/>
            <person name="Powell A.J."/>
            <person name="Tsang A."/>
            <person name="Grigoriev I.V."/>
        </authorList>
    </citation>
    <scope>NUCLEOTIDE SEQUENCE [LARGE SCALE GENOMIC DNA]</scope>
    <source>
        <strain evidence="9 10">ATCC 24622</strain>
    </source>
</reference>
<dbReference type="PANTHER" id="PTHR47254">
    <property type="entry name" value="CELL WALL MANNOPROTEIN CIS3-RELATED"/>
    <property type="match status" value="1"/>
</dbReference>
<feature type="compositionally biased region" description="Low complexity" evidence="6">
    <location>
        <begin position="306"/>
        <end position="336"/>
    </location>
</feature>
<evidence type="ECO:0000256" key="3">
    <source>
        <dbReference type="ARBA" id="ARBA00022525"/>
    </source>
</evidence>
<feature type="compositionally biased region" description="Polar residues" evidence="6">
    <location>
        <begin position="251"/>
        <end position="269"/>
    </location>
</feature>
<keyword evidence="3" id="KW-0964">Secreted</keyword>
<evidence type="ECO:0000256" key="7">
    <source>
        <dbReference type="SAM" id="SignalP"/>
    </source>
</evidence>
<dbReference type="InterPro" id="IPR051153">
    <property type="entry name" value="Yeast_CWMannoprotein_PIR"/>
</dbReference>
<evidence type="ECO:0000259" key="8">
    <source>
        <dbReference type="Pfam" id="PF22799"/>
    </source>
</evidence>
<keyword evidence="2" id="KW-0134">Cell wall</keyword>
<name>A0ABR3X0K1_9PEZI</name>
<gene>
    <name evidence="9" type="ORF">VTK73DRAFT_3099</name>
</gene>
<dbReference type="EMBL" id="JAZHXJ010000194">
    <property type="protein sequence ID" value="KAL1869454.1"/>
    <property type="molecule type" value="Genomic_DNA"/>
</dbReference>
<feature type="chain" id="PRO_5045601190" description="Cell wall mannoprotein PIR1-like C-terminal domain-containing protein" evidence="7">
    <location>
        <begin position="18"/>
        <end position="363"/>
    </location>
</feature>
<feature type="signal peptide" evidence="7">
    <location>
        <begin position="1"/>
        <end position="17"/>
    </location>
</feature>
<dbReference type="Proteomes" id="UP001586593">
    <property type="component" value="Unassembled WGS sequence"/>
</dbReference>
<organism evidence="9 10">
    <name type="scientific">Phialemonium thermophilum</name>
    <dbReference type="NCBI Taxonomy" id="223376"/>
    <lineage>
        <taxon>Eukaryota</taxon>
        <taxon>Fungi</taxon>
        <taxon>Dikarya</taxon>
        <taxon>Ascomycota</taxon>
        <taxon>Pezizomycotina</taxon>
        <taxon>Sordariomycetes</taxon>
        <taxon>Sordariomycetidae</taxon>
        <taxon>Cephalothecales</taxon>
        <taxon>Cephalothecaceae</taxon>
        <taxon>Phialemonium</taxon>
    </lineage>
</organism>
<feature type="domain" description="Cell wall mannoprotein PIR1-like C-terminal" evidence="8">
    <location>
        <begin position="73"/>
        <end position="146"/>
    </location>
</feature>
<keyword evidence="10" id="KW-1185">Reference proteome</keyword>
<sequence length="363" mass="36351">MKTTTLALASLVGAATARVVVQRDSAPADCKASYDGKFEITSVNIKTGKRDFDAEKRDACSGDTSLVLTLKDGTLLDAKGRTGYIASNYQFQFDAPPQENAITTSGFSVCSNGSLALGASTTFYKCQSGSFFNLYDRHWAAQCSPVGISVIPCGGASSSSSAGEVGQQGDGQVVGTQLVPTTVVVPISDGQVQVITTQAPVPICQIGDGQVQAHTTPCASITSAPKPPPTPTGAPIGQTSDGQVQVPGTGATYQPAPTGQPIGQTSDGQVQVPGTSAAPPPPPATQPTTQPSVSVLPTGGGGAYPGGNSTVSTTTPVPVVPSPTASSSSPATQPSTPNVAGAIEIRRSAIGLAVGILGAVLLL</sequence>
<evidence type="ECO:0000256" key="5">
    <source>
        <dbReference type="ARBA" id="ARBA00038219"/>
    </source>
</evidence>
<keyword evidence="4 7" id="KW-0732">Signal</keyword>
<dbReference type="PANTHER" id="PTHR47254:SF1">
    <property type="entry name" value="CELL WALL MANNOPROTEIN CIS3-RELATED"/>
    <property type="match status" value="1"/>
</dbReference>
<comment type="caution">
    <text evidence="9">The sequence shown here is derived from an EMBL/GenBank/DDBJ whole genome shotgun (WGS) entry which is preliminary data.</text>
</comment>
<evidence type="ECO:0000313" key="9">
    <source>
        <dbReference type="EMBL" id="KAL1869454.1"/>
    </source>
</evidence>
<evidence type="ECO:0000313" key="10">
    <source>
        <dbReference type="Proteomes" id="UP001586593"/>
    </source>
</evidence>
<proteinExistence type="inferred from homology"/>
<comment type="similarity">
    <text evidence="5">Belongs to the PIR protein family.</text>
</comment>
<feature type="region of interest" description="Disordered" evidence="6">
    <location>
        <begin position="218"/>
        <end position="336"/>
    </location>
</feature>
<comment type="subcellular location">
    <subcellularLocation>
        <location evidence="1">Secreted</location>
        <location evidence="1">Cell wall</location>
    </subcellularLocation>
</comment>
<accession>A0ABR3X0K1</accession>
<protein>
    <recommendedName>
        <fullName evidence="8">Cell wall mannoprotein PIR1-like C-terminal domain-containing protein</fullName>
    </recommendedName>
</protein>
<evidence type="ECO:0000256" key="1">
    <source>
        <dbReference type="ARBA" id="ARBA00004191"/>
    </source>
</evidence>
<evidence type="ECO:0000256" key="6">
    <source>
        <dbReference type="SAM" id="MobiDB-lite"/>
    </source>
</evidence>